<sequence length="343" mass="39228">MVPSLDGARVLLIAPRFFGYDEAMARELARRGAHVDAMADRPFDSPSYHAAARFFPRQVQRATERHYRRLLADFGSKAYDYVIVVNGQTLSPRLLGELRRDNARAQFIFYLWDSLANRSGALDLVPMFDRAFTFERETAARHGMRFRPLFFDDHAGGADAEDTFDISFVGTAHTDRHKVVERLDATLPAGARRFWYLYLKARWVLSAYRITNPSFRDAKAGTFRFEPLSRQESQRVFESSRAILDIEHARQTGLTMRTLEVLGAGKKLVTTNADIRAYSFYDPARIEVIDRARPRIADGFLEAPTPALADDIRYRYSIAGWIDELLTEQDQSAIHLKPGLWRG</sequence>
<proteinExistence type="predicted"/>
<evidence type="ECO:0000313" key="2">
    <source>
        <dbReference type="Proteomes" id="UP000092932"/>
    </source>
</evidence>
<dbReference type="RefSeq" id="WP_067675676.1">
    <property type="nucleotide sequence ID" value="NZ_CP016591.1"/>
</dbReference>
<dbReference type="AlphaFoldDB" id="A0A1B2A9W8"/>
<protein>
    <recommendedName>
        <fullName evidence="3">Eps11J</fullName>
    </recommendedName>
</protein>
<dbReference type="KEGG" id="ado:A6F68_00422"/>
<name>A0A1B2A9W8_9SPHN</name>
<reference evidence="1 2" key="1">
    <citation type="submission" date="2016-07" db="EMBL/GenBank/DDBJ databases">
        <title>Complete genome sequence of Altererythrobacter dongtanensis KCTC 22672, a type strain with esterase isolated from tidal flat.</title>
        <authorList>
            <person name="Cheng H."/>
            <person name="Wu Y.-H."/>
            <person name="Zhou P."/>
            <person name="Huo Y.-Y."/>
            <person name="Wang C.-S."/>
            <person name="Xu X.-W."/>
        </authorList>
    </citation>
    <scope>NUCLEOTIDE SEQUENCE [LARGE SCALE GENOMIC DNA]</scope>
    <source>
        <strain evidence="1 2">KCTC 22672</strain>
    </source>
</reference>
<accession>A0A1B2A9W8</accession>
<keyword evidence="2" id="KW-1185">Reference proteome</keyword>
<dbReference type="EMBL" id="CP016591">
    <property type="protein sequence ID" value="ANY18957.1"/>
    <property type="molecule type" value="Genomic_DNA"/>
</dbReference>
<dbReference type="Proteomes" id="UP000092932">
    <property type="component" value="Chromosome"/>
</dbReference>
<dbReference type="OrthoDB" id="20837at2"/>
<gene>
    <name evidence="1" type="ORF">A6F68_00422</name>
</gene>
<evidence type="ECO:0008006" key="3">
    <source>
        <dbReference type="Google" id="ProtNLM"/>
    </source>
</evidence>
<evidence type="ECO:0000313" key="1">
    <source>
        <dbReference type="EMBL" id="ANY18957.1"/>
    </source>
</evidence>
<dbReference type="STRING" id="692370.A6F68_00422"/>
<organism evidence="1 2">
    <name type="scientific">Tsuneonella dongtanensis</name>
    <dbReference type="NCBI Taxonomy" id="692370"/>
    <lineage>
        <taxon>Bacteria</taxon>
        <taxon>Pseudomonadati</taxon>
        <taxon>Pseudomonadota</taxon>
        <taxon>Alphaproteobacteria</taxon>
        <taxon>Sphingomonadales</taxon>
        <taxon>Erythrobacteraceae</taxon>
        <taxon>Tsuneonella</taxon>
    </lineage>
</organism>